<dbReference type="Proteomes" id="UP000542125">
    <property type="component" value="Unassembled WGS sequence"/>
</dbReference>
<dbReference type="Pfam" id="PF20552">
    <property type="entry name" value="HTH_62"/>
    <property type="match status" value="1"/>
</dbReference>
<comment type="caution">
    <text evidence="2">The sequence shown here is derived from an EMBL/GenBank/DDBJ whole genome shotgun (WGS) entry which is preliminary data.</text>
</comment>
<proteinExistence type="predicted"/>
<organism evidence="2 3">
    <name type="scientific">Pigmentiphaga litoralis</name>
    <dbReference type="NCBI Taxonomy" id="516702"/>
    <lineage>
        <taxon>Bacteria</taxon>
        <taxon>Pseudomonadati</taxon>
        <taxon>Pseudomonadota</taxon>
        <taxon>Betaproteobacteria</taxon>
        <taxon>Burkholderiales</taxon>
        <taxon>Alcaligenaceae</taxon>
        <taxon>Pigmentiphaga</taxon>
    </lineage>
</organism>
<evidence type="ECO:0000313" key="3">
    <source>
        <dbReference type="Proteomes" id="UP000542125"/>
    </source>
</evidence>
<dbReference type="RefSeq" id="WP_179583095.1">
    <property type="nucleotide sequence ID" value="NZ_JACBYR010000001.1"/>
</dbReference>
<accession>A0A7Y9IQI5</accession>
<dbReference type="AlphaFoldDB" id="A0A7Y9IQI5"/>
<dbReference type="InterPro" id="IPR046789">
    <property type="entry name" value="HTH_62"/>
</dbReference>
<reference evidence="2 3" key="1">
    <citation type="submission" date="2020-07" db="EMBL/GenBank/DDBJ databases">
        <title>Genomic Encyclopedia of Type Strains, Phase IV (KMG-V): Genome sequencing to study the core and pangenomes of soil and plant-associated prokaryotes.</title>
        <authorList>
            <person name="Whitman W."/>
        </authorList>
    </citation>
    <scope>NUCLEOTIDE SEQUENCE [LARGE SCALE GENOMIC DNA]</scope>
    <source>
        <strain evidence="2 3">SAS40</strain>
    </source>
</reference>
<evidence type="ECO:0000313" key="2">
    <source>
        <dbReference type="EMBL" id="NYE81230.1"/>
    </source>
</evidence>
<evidence type="ECO:0000259" key="1">
    <source>
        <dbReference type="Pfam" id="PF20552"/>
    </source>
</evidence>
<sequence length="100" mass="10645">MPEIFNHRLVRLDTATPSTEAGTGLIELPGQGLNLRWQTRRSAPTPYENALADAIELAYLAGAVSPAGFAAALNDARVLSPAGSAWTAEILEQEMARLAQ</sequence>
<name>A0A7Y9IQI5_9BURK</name>
<feature type="domain" description="Recombinase-like" evidence="1">
    <location>
        <begin position="31"/>
        <end position="100"/>
    </location>
</feature>
<gene>
    <name evidence="2" type="ORF">FHW18_000501</name>
</gene>
<keyword evidence="3" id="KW-1185">Reference proteome</keyword>
<protein>
    <recommendedName>
        <fullName evidence="1">Recombinase-like domain-containing protein</fullName>
    </recommendedName>
</protein>
<dbReference type="EMBL" id="JACBYR010000001">
    <property type="protein sequence ID" value="NYE81230.1"/>
    <property type="molecule type" value="Genomic_DNA"/>
</dbReference>